<organism evidence="3 4">
    <name type="scientific">Lacipirellula limnantheis</name>
    <dbReference type="NCBI Taxonomy" id="2528024"/>
    <lineage>
        <taxon>Bacteria</taxon>
        <taxon>Pseudomonadati</taxon>
        <taxon>Planctomycetota</taxon>
        <taxon>Planctomycetia</taxon>
        <taxon>Pirellulales</taxon>
        <taxon>Lacipirellulaceae</taxon>
        <taxon>Lacipirellula</taxon>
    </lineage>
</organism>
<accession>A0A517TXD0</accession>
<evidence type="ECO:0000313" key="4">
    <source>
        <dbReference type="Proteomes" id="UP000317909"/>
    </source>
</evidence>
<evidence type="ECO:0000259" key="2">
    <source>
        <dbReference type="Pfam" id="PF07589"/>
    </source>
</evidence>
<dbReference type="InterPro" id="IPR013424">
    <property type="entry name" value="Ice-binding_C"/>
</dbReference>
<reference evidence="3 4" key="1">
    <citation type="submission" date="2019-02" db="EMBL/GenBank/DDBJ databases">
        <title>Deep-cultivation of Planctomycetes and their phenomic and genomic characterization uncovers novel biology.</title>
        <authorList>
            <person name="Wiegand S."/>
            <person name="Jogler M."/>
            <person name="Boedeker C."/>
            <person name="Pinto D."/>
            <person name="Vollmers J."/>
            <person name="Rivas-Marin E."/>
            <person name="Kohn T."/>
            <person name="Peeters S.H."/>
            <person name="Heuer A."/>
            <person name="Rast P."/>
            <person name="Oberbeckmann S."/>
            <person name="Bunk B."/>
            <person name="Jeske O."/>
            <person name="Meyerdierks A."/>
            <person name="Storesund J.E."/>
            <person name="Kallscheuer N."/>
            <person name="Luecker S."/>
            <person name="Lage O.M."/>
            <person name="Pohl T."/>
            <person name="Merkel B.J."/>
            <person name="Hornburger P."/>
            <person name="Mueller R.-W."/>
            <person name="Bruemmer F."/>
            <person name="Labrenz M."/>
            <person name="Spormann A.M."/>
            <person name="Op den Camp H."/>
            <person name="Overmann J."/>
            <person name="Amann R."/>
            <person name="Jetten M.S.M."/>
            <person name="Mascher T."/>
            <person name="Medema M.H."/>
            <person name="Devos D.P."/>
            <person name="Kaster A.-K."/>
            <person name="Ovreas L."/>
            <person name="Rohde M."/>
            <person name="Galperin M.Y."/>
            <person name="Jogler C."/>
        </authorList>
    </citation>
    <scope>NUCLEOTIDE SEQUENCE [LARGE SCALE GENOMIC DNA]</scope>
    <source>
        <strain evidence="3 4">I41</strain>
    </source>
</reference>
<evidence type="ECO:0000313" key="3">
    <source>
        <dbReference type="EMBL" id="QDT73024.1"/>
    </source>
</evidence>
<keyword evidence="4" id="KW-1185">Reference proteome</keyword>
<feature type="region of interest" description="Disordered" evidence="1">
    <location>
        <begin position="237"/>
        <end position="258"/>
    </location>
</feature>
<dbReference type="KEGG" id="llh:I41_22130"/>
<sequence>MGIAAPAHAQIGTVLYQENFDSITLGDSVNERRGPLSFANRTAVATDPTTESRPNAYTHIGPAGWTVDNAFDNFGFTDLTNSLGTDVISTDPVPALLYRIPLTGLIVGNTGVGNAGSAADGVDEWEGWSFADKTFWASVDDQSRSAFTKAQNVVAVADSDEYDDLGAGLGGNYYNTGLTSAQINVASYQNTDLTFSFDSSWRAEGLDDTHVTLGRPDNNQTAIVYAIIDGGAPTPLDIWDSDSGNSDAGDTTPDRPASATFKGDALDESLSYQVSIPAGASTLQFAFGYINAANDWWWAIDNLDVKDSGSATVWSENFDGVTLGPSTNERKDINPTFSKVTAANNDPNTTPFPNAFSHTVPAGWNVDNSGIPAPAIGDNNVGVFEWEGWSVTTRAFSAFASQTSLNSFTKGSGNIVIADSDEFDDFNGATGVTKPITTVLESPTLDITGLAAGSLLLQFDSSWRDESGQTALITVDYGNGEVEVLNWNSTAGDPLFHGTNLDETVLLSLNNPAGATSAKVRFEYTGGNNWFWALDNVQIGTAAIPEPASLALAALSLSAMGLATRRRS</sequence>
<protein>
    <recommendedName>
        <fullName evidence="2">Ice-binding protein C-terminal domain-containing protein</fullName>
    </recommendedName>
</protein>
<name>A0A517TXD0_9BACT</name>
<dbReference type="Proteomes" id="UP000317909">
    <property type="component" value="Chromosome"/>
</dbReference>
<gene>
    <name evidence="3" type="ORF">I41_22130</name>
</gene>
<dbReference type="EMBL" id="CP036339">
    <property type="protein sequence ID" value="QDT73024.1"/>
    <property type="molecule type" value="Genomic_DNA"/>
</dbReference>
<evidence type="ECO:0000256" key="1">
    <source>
        <dbReference type="SAM" id="MobiDB-lite"/>
    </source>
</evidence>
<dbReference type="Pfam" id="PF07589">
    <property type="entry name" value="PEP-CTERM"/>
    <property type="match status" value="1"/>
</dbReference>
<feature type="domain" description="Ice-binding protein C-terminal" evidence="2">
    <location>
        <begin position="543"/>
        <end position="567"/>
    </location>
</feature>
<proteinExistence type="predicted"/>
<dbReference type="AlphaFoldDB" id="A0A517TXD0"/>